<feature type="transmembrane region" description="Helical" evidence="6">
    <location>
        <begin position="371"/>
        <end position="397"/>
    </location>
</feature>
<keyword evidence="4 6" id="KW-1133">Transmembrane helix</keyword>
<dbReference type="PANTHER" id="PTHR43478:SF1">
    <property type="entry name" value="NA+_H+ ANTIPORTER NHAC-LIKE C-TERMINAL DOMAIN-CONTAINING PROTEIN"/>
    <property type="match status" value="1"/>
</dbReference>
<keyword evidence="5 6" id="KW-0472">Membrane</keyword>
<dbReference type="Proteomes" id="UP000605676">
    <property type="component" value="Unassembled WGS sequence"/>
</dbReference>
<dbReference type="RefSeq" id="WP_200463983.1">
    <property type="nucleotide sequence ID" value="NZ_JAENRR010000008.1"/>
</dbReference>
<comment type="subcellular location">
    <subcellularLocation>
        <location evidence="1">Cell membrane</location>
        <topology evidence="1">Multi-pass membrane protein</topology>
    </subcellularLocation>
</comment>
<evidence type="ECO:0000256" key="5">
    <source>
        <dbReference type="ARBA" id="ARBA00023136"/>
    </source>
</evidence>
<feature type="transmembrane region" description="Helical" evidence="6">
    <location>
        <begin position="311"/>
        <end position="336"/>
    </location>
</feature>
<evidence type="ECO:0000256" key="6">
    <source>
        <dbReference type="SAM" id="Phobius"/>
    </source>
</evidence>
<evidence type="ECO:0000313" key="9">
    <source>
        <dbReference type="Proteomes" id="UP000605676"/>
    </source>
</evidence>
<feature type="transmembrane region" description="Helical" evidence="6">
    <location>
        <begin position="239"/>
        <end position="258"/>
    </location>
</feature>
<evidence type="ECO:0000256" key="2">
    <source>
        <dbReference type="ARBA" id="ARBA00022475"/>
    </source>
</evidence>
<evidence type="ECO:0000259" key="7">
    <source>
        <dbReference type="Pfam" id="PF03553"/>
    </source>
</evidence>
<proteinExistence type="predicted"/>
<accession>A0ABS1HGG3</accession>
<name>A0ABS1HGG3_9BACT</name>
<dbReference type="Pfam" id="PF03553">
    <property type="entry name" value="Na_H_antiporter"/>
    <property type="match status" value="1"/>
</dbReference>
<keyword evidence="2" id="KW-1003">Cell membrane</keyword>
<organism evidence="8 9">
    <name type="scientific">Carboxylicivirga marina</name>
    <dbReference type="NCBI Taxonomy" id="2800988"/>
    <lineage>
        <taxon>Bacteria</taxon>
        <taxon>Pseudomonadati</taxon>
        <taxon>Bacteroidota</taxon>
        <taxon>Bacteroidia</taxon>
        <taxon>Marinilabiliales</taxon>
        <taxon>Marinilabiliaceae</taxon>
        <taxon>Carboxylicivirga</taxon>
    </lineage>
</organism>
<feature type="transmembrane region" description="Helical" evidence="6">
    <location>
        <begin position="146"/>
        <end position="171"/>
    </location>
</feature>
<feature type="domain" description="Na+/H+ antiporter NhaC-like C-terminal" evidence="7">
    <location>
        <begin position="161"/>
        <end position="451"/>
    </location>
</feature>
<feature type="transmembrane region" description="Helical" evidence="6">
    <location>
        <begin position="24"/>
        <end position="45"/>
    </location>
</feature>
<evidence type="ECO:0000256" key="3">
    <source>
        <dbReference type="ARBA" id="ARBA00022692"/>
    </source>
</evidence>
<protein>
    <recommendedName>
        <fullName evidence="7">Na+/H+ antiporter NhaC-like C-terminal domain-containing protein</fullName>
    </recommendedName>
</protein>
<gene>
    <name evidence="8" type="ORF">JIV24_05310</name>
</gene>
<feature type="transmembrane region" description="Helical" evidence="6">
    <location>
        <begin position="342"/>
        <end position="364"/>
    </location>
</feature>
<evidence type="ECO:0000313" key="8">
    <source>
        <dbReference type="EMBL" id="MBK3516752.1"/>
    </source>
</evidence>
<keyword evidence="3 6" id="KW-0812">Transmembrane</keyword>
<dbReference type="PANTHER" id="PTHR43478">
    <property type="entry name" value="NA+/H+ ANTIPORTER-RELATED"/>
    <property type="match status" value="1"/>
</dbReference>
<feature type="transmembrane region" description="Helical" evidence="6">
    <location>
        <begin position="65"/>
        <end position="94"/>
    </location>
</feature>
<evidence type="ECO:0000256" key="4">
    <source>
        <dbReference type="ARBA" id="ARBA00022989"/>
    </source>
</evidence>
<comment type="caution">
    <text evidence="8">The sequence shown here is derived from an EMBL/GenBank/DDBJ whole genome shotgun (WGS) entry which is preliminary data.</text>
</comment>
<feature type="transmembrane region" description="Helical" evidence="6">
    <location>
        <begin position="270"/>
        <end position="290"/>
    </location>
</feature>
<keyword evidence="9" id="KW-1185">Reference proteome</keyword>
<reference evidence="8 9" key="1">
    <citation type="submission" date="2021-01" db="EMBL/GenBank/DDBJ databases">
        <title>Carboxyliciviraga sp.nov., isolated from coastal sediments.</title>
        <authorList>
            <person name="Lu D."/>
            <person name="Zhang T."/>
        </authorList>
    </citation>
    <scope>NUCLEOTIDE SEQUENCE [LARGE SCALE GENOMIC DNA]</scope>
    <source>
        <strain evidence="8 9">N1Y132</strain>
    </source>
</reference>
<sequence>MPENSISLLPPLVAILIALWRKNAIIALLSGVILCWIMVSDWHIIEGLGASSLSLLNIFKSANQTYIIVFSLLIGALVKLLNQSGAVNGFILLLSRIKLVTNKRRAALLPTIIGTIIFTDTNLSMFTAGMASQQLFDKYKLSRAQLAYLIDSTCAPVSILILINGWGAYILGLLDGFALDNKVSIVVSTIVFNFYAIMALIIAYYTAFSCRTFGYMNKTKPSNTLKIKDSPTTKISPPIIMWLPLLTILLTTLTILWYTGDGDLRQGDGAFAVFCGVIISIILCAGLIRYHRALSIQQITKNSFKGIKEMFPAVAILVLSFAFGDGIKALGTGVFVSEVMNLQVATVLIAPILFLIAGIMAFATGSSWGTYAILIPIAIPVALDSGLPVPFVLAAVLGGGIFGDHASPISDTTVIASIASGCDHYEHVKTQLPYAVIIACVSLILYLLFGFNLM</sequence>
<dbReference type="InterPro" id="IPR018461">
    <property type="entry name" value="Na/H_Antiport_NhaC-like_C"/>
</dbReference>
<evidence type="ECO:0000256" key="1">
    <source>
        <dbReference type="ARBA" id="ARBA00004651"/>
    </source>
</evidence>
<feature type="transmembrane region" description="Helical" evidence="6">
    <location>
        <begin position="434"/>
        <end position="453"/>
    </location>
</feature>
<feature type="transmembrane region" description="Helical" evidence="6">
    <location>
        <begin position="183"/>
        <end position="208"/>
    </location>
</feature>
<dbReference type="EMBL" id="JAENRR010000008">
    <property type="protein sequence ID" value="MBK3516752.1"/>
    <property type="molecule type" value="Genomic_DNA"/>
</dbReference>